<proteinExistence type="predicted"/>
<evidence type="ECO:0000313" key="3">
    <source>
        <dbReference type="EMBL" id="KAF8483600.1"/>
    </source>
</evidence>
<dbReference type="Gene3D" id="1.10.357.40">
    <property type="entry name" value="YbiA-like"/>
    <property type="match status" value="1"/>
</dbReference>
<dbReference type="Pfam" id="PF08719">
    <property type="entry name" value="NADAR"/>
    <property type="match status" value="1"/>
</dbReference>
<dbReference type="NCBIfam" id="TIGR02464">
    <property type="entry name" value="ribofla_fusion"/>
    <property type="match status" value="1"/>
</dbReference>
<evidence type="ECO:0000256" key="1">
    <source>
        <dbReference type="SAM" id="MobiDB-lite"/>
    </source>
</evidence>
<dbReference type="EMBL" id="WHVB01000004">
    <property type="protein sequence ID" value="KAF8483600.1"/>
    <property type="molecule type" value="Genomic_DNA"/>
</dbReference>
<accession>A0A9P5N168</accession>
<evidence type="ECO:0000259" key="2">
    <source>
        <dbReference type="Pfam" id="PF08719"/>
    </source>
</evidence>
<keyword evidence="4" id="KW-1185">Reference proteome</keyword>
<dbReference type="AlphaFoldDB" id="A0A9P5N168"/>
<comment type="caution">
    <text evidence="3">The sequence shown here is derived from an EMBL/GenBank/DDBJ whole genome shotgun (WGS) entry which is preliminary data.</text>
</comment>
<evidence type="ECO:0000313" key="4">
    <source>
        <dbReference type="Proteomes" id="UP000759537"/>
    </source>
</evidence>
<dbReference type="OrthoDB" id="206452at2759"/>
<feature type="non-terminal residue" evidence="3">
    <location>
        <position position="1"/>
    </location>
</feature>
<dbReference type="InterPro" id="IPR012816">
    <property type="entry name" value="NADAR"/>
</dbReference>
<feature type="domain" description="NADAR" evidence="2">
    <location>
        <begin position="65"/>
        <end position="178"/>
    </location>
</feature>
<feature type="region of interest" description="Disordered" evidence="1">
    <location>
        <begin position="21"/>
        <end position="41"/>
    </location>
</feature>
<protein>
    <recommendedName>
        <fullName evidence="2">NADAR domain-containing protein</fullName>
    </recommendedName>
</protein>
<reference evidence="3" key="2">
    <citation type="journal article" date="2020" name="Nat. Commun.">
        <title>Large-scale genome sequencing of mycorrhizal fungi provides insights into the early evolution of symbiotic traits.</title>
        <authorList>
            <person name="Miyauchi S."/>
            <person name="Kiss E."/>
            <person name="Kuo A."/>
            <person name="Drula E."/>
            <person name="Kohler A."/>
            <person name="Sanchez-Garcia M."/>
            <person name="Morin E."/>
            <person name="Andreopoulos B."/>
            <person name="Barry K.W."/>
            <person name="Bonito G."/>
            <person name="Buee M."/>
            <person name="Carver A."/>
            <person name="Chen C."/>
            <person name="Cichocki N."/>
            <person name="Clum A."/>
            <person name="Culley D."/>
            <person name="Crous P.W."/>
            <person name="Fauchery L."/>
            <person name="Girlanda M."/>
            <person name="Hayes R.D."/>
            <person name="Keri Z."/>
            <person name="LaButti K."/>
            <person name="Lipzen A."/>
            <person name="Lombard V."/>
            <person name="Magnuson J."/>
            <person name="Maillard F."/>
            <person name="Murat C."/>
            <person name="Nolan M."/>
            <person name="Ohm R.A."/>
            <person name="Pangilinan J."/>
            <person name="Pereira M.F."/>
            <person name="Perotto S."/>
            <person name="Peter M."/>
            <person name="Pfister S."/>
            <person name="Riley R."/>
            <person name="Sitrit Y."/>
            <person name="Stielow J.B."/>
            <person name="Szollosi G."/>
            <person name="Zifcakova L."/>
            <person name="Stursova M."/>
            <person name="Spatafora J.W."/>
            <person name="Tedersoo L."/>
            <person name="Vaario L.M."/>
            <person name="Yamada A."/>
            <person name="Yan M."/>
            <person name="Wang P."/>
            <person name="Xu J."/>
            <person name="Bruns T."/>
            <person name="Baldrian P."/>
            <person name="Vilgalys R."/>
            <person name="Dunand C."/>
            <person name="Henrissat B."/>
            <person name="Grigoriev I.V."/>
            <person name="Hibbett D."/>
            <person name="Nagy L.G."/>
            <person name="Martin F.M."/>
        </authorList>
    </citation>
    <scope>NUCLEOTIDE SEQUENCE</scope>
    <source>
        <strain evidence="3">Prilba</strain>
    </source>
</reference>
<dbReference type="InterPro" id="IPR037238">
    <property type="entry name" value="YbiA-like_sf"/>
</dbReference>
<sequence>MPSFLPGLNWRTLSSDTERYETKRRRRAVSEPTPMDVDGEEGSQFRCSLCNEIISRSHQDTSPIYFYDRGKPFFEFTNFSLHSIEYDRKIYATAEHLFQAFKFMTTDPALAELIRTQPSARAARKEAGFQRAHQRSDWFDVNVEVMDEILQAKFTQHDDLREKLLETGNRELIEDSPVRCSVLSLLHSWWT</sequence>
<name>A0A9P5N168_9AGAM</name>
<dbReference type="Proteomes" id="UP000759537">
    <property type="component" value="Unassembled WGS sequence"/>
</dbReference>
<organism evidence="3 4">
    <name type="scientific">Russula ochroleuca</name>
    <dbReference type="NCBI Taxonomy" id="152965"/>
    <lineage>
        <taxon>Eukaryota</taxon>
        <taxon>Fungi</taxon>
        <taxon>Dikarya</taxon>
        <taxon>Basidiomycota</taxon>
        <taxon>Agaricomycotina</taxon>
        <taxon>Agaricomycetes</taxon>
        <taxon>Russulales</taxon>
        <taxon>Russulaceae</taxon>
        <taxon>Russula</taxon>
    </lineage>
</organism>
<dbReference type="SUPFAM" id="SSF143990">
    <property type="entry name" value="YbiA-like"/>
    <property type="match status" value="1"/>
</dbReference>
<gene>
    <name evidence="3" type="ORF">DFH94DRAFT_722891</name>
</gene>
<dbReference type="CDD" id="cd15457">
    <property type="entry name" value="NADAR"/>
    <property type="match status" value="1"/>
</dbReference>
<reference evidence="3" key="1">
    <citation type="submission" date="2019-10" db="EMBL/GenBank/DDBJ databases">
        <authorList>
            <consortium name="DOE Joint Genome Institute"/>
            <person name="Kuo A."/>
            <person name="Miyauchi S."/>
            <person name="Kiss E."/>
            <person name="Drula E."/>
            <person name="Kohler A."/>
            <person name="Sanchez-Garcia M."/>
            <person name="Andreopoulos B."/>
            <person name="Barry K.W."/>
            <person name="Bonito G."/>
            <person name="Buee M."/>
            <person name="Carver A."/>
            <person name="Chen C."/>
            <person name="Cichocki N."/>
            <person name="Clum A."/>
            <person name="Culley D."/>
            <person name="Crous P.W."/>
            <person name="Fauchery L."/>
            <person name="Girlanda M."/>
            <person name="Hayes R."/>
            <person name="Keri Z."/>
            <person name="LaButti K."/>
            <person name="Lipzen A."/>
            <person name="Lombard V."/>
            <person name="Magnuson J."/>
            <person name="Maillard F."/>
            <person name="Morin E."/>
            <person name="Murat C."/>
            <person name="Nolan M."/>
            <person name="Ohm R."/>
            <person name="Pangilinan J."/>
            <person name="Pereira M."/>
            <person name="Perotto S."/>
            <person name="Peter M."/>
            <person name="Riley R."/>
            <person name="Sitrit Y."/>
            <person name="Stielow B."/>
            <person name="Szollosi G."/>
            <person name="Zifcakova L."/>
            <person name="Stursova M."/>
            <person name="Spatafora J.W."/>
            <person name="Tedersoo L."/>
            <person name="Vaario L.-M."/>
            <person name="Yamada A."/>
            <person name="Yan M."/>
            <person name="Wang P."/>
            <person name="Xu J."/>
            <person name="Bruns T."/>
            <person name="Baldrian P."/>
            <person name="Vilgalys R."/>
            <person name="Henrissat B."/>
            <person name="Grigoriev I.V."/>
            <person name="Hibbett D."/>
            <person name="Nagy L.G."/>
            <person name="Martin F.M."/>
        </authorList>
    </citation>
    <scope>NUCLEOTIDE SEQUENCE</scope>
    <source>
        <strain evidence="3">Prilba</strain>
    </source>
</reference>